<accession>A0A368Y053</accession>
<dbReference type="EMBL" id="QPJK01000004">
    <property type="protein sequence ID" value="RCW71634.1"/>
    <property type="molecule type" value="Genomic_DNA"/>
</dbReference>
<gene>
    <name evidence="3" type="ORF">DES41_104454</name>
</gene>
<name>A0A368Y053_9BURK</name>
<sequence>MAFSAAFLAALAAPAFAQQPAAAVDDTACAAQLSAIEEEIGDARAKGRMLLRRELDKQLAALQARCHAGPAQASRAARIELLEQEIEALRAQLGRTEEQLRRLRNAPP</sequence>
<dbReference type="InterPro" id="IPR009468">
    <property type="entry name" value="DUF1090"/>
</dbReference>
<reference evidence="3 4" key="1">
    <citation type="submission" date="2018-07" db="EMBL/GenBank/DDBJ databases">
        <title>Genomic Encyclopedia of Type Strains, Phase IV (KMG-IV): sequencing the most valuable type-strain genomes for metagenomic binning, comparative biology and taxonomic classification.</title>
        <authorList>
            <person name="Goeker M."/>
        </authorList>
    </citation>
    <scope>NUCLEOTIDE SEQUENCE [LARGE SCALE GENOMIC DNA]</scope>
    <source>
        <strain evidence="3 4">DSM 21634</strain>
    </source>
</reference>
<dbReference type="RefSeq" id="WP_114468834.1">
    <property type="nucleotide sequence ID" value="NZ_QPJK01000004.1"/>
</dbReference>
<feature type="signal peptide" evidence="2">
    <location>
        <begin position="1"/>
        <end position="17"/>
    </location>
</feature>
<keyword evidence="1" id="KW-0175">Coiled coil</keyword>
<evidence type="ECO:0000256" key="1">
    <source>
        <dbReference type="SAM" id="Coils"/>
    </source>
</evidence>
<dbReference type="AlphaFoldDB" id="A0A368Y053"/>
<evidence type="ECO:0000313" key="4">
    <source>
        <dbReference type="Proteomes" id="UP000252884"/>
    </source>
</evidence>
<evidence type="ECO:0000256" key="2">
    <source>
        <dbReference type="SAM" id="SignalP"/>
    </source>
</evidence>
<keyword evidence="4" id="KW-1185">Reference proteome</keyword>
<dbReference type="Pfam" id="PF06476">
    <property type="entry name" value="DUF1090"/>
    <property type="match status" value="1"/>
</dbReference>
<organism evidence="3 4">
    <name type="scientific">Pseudorhodoferax soli</name>
    <dbReference type="NCBI Taxonomy" id="545864"/>
    <lineage>
        <taxon>Bacteria</taxon>
        <taxon>Pseudomonadati</taxon>
        <taxon>Pseudomonadota</taxon>
        <taxon>Betaproteobacteria</taxon>
        <taxon>Burkholderiales</taxon>
        <taxon>Comamonadaceae</taxon>
    </lineage>
</organism>
<feature type="chain" id="PRO_5016951388" evidence="2">
    <location>
        <begin position="18"/>
        <end position="108"/>
    </location>
</feature>
<proteinExistence type="predicted"/>
<dbReference type="OrthoDB" id="8859151at2"/>
<feature type="coiled-coil region" evidence="1">
    <location>
        <begin position="72"/>
        <end position="106"/>
    </location>
</feature>
<dbReference type="Proteomes" id="UP000252884">
    <property type="component" value="Unassembled WGS sequence"/>
</dbReference>
<keyword evidence="2" id="KW-0732">Signal</keyword>
<protein>
    <submittedName>
        <fullName evidence="3">Uncharacterized protein DUF1090</fullName>
    </submittedName>
</protein>
<comment type="caution">
    <text evidence="3">The sequence shown here is derived from an EMBL/GenBank/DDBJ whole genome shotgun (WGS) entry which is preliminary data.</text>
</comment>
<evidence type="ECO:0000313" key="3">
    <source>
        <dbReference type="EMBL" id="RCW71634.1"/>
    </source>
</evidence>